<dbReference type="EMBL" id="FOKY01000002">
    <property type="protein sequence ID" value="SFB75618.1"/>
    <property type="molecule type" value="Genomic_DNA"/>
</dbReference>
<dbReference type="SUPFAM" id="SSF47240">
    <property type="entry name" value="Ferritin-like"/>
    <property type="match status" value="1"/>
</dbReference>
<dbReference type="AlphaFoldDB" id="A0A1I1DRF4"/>
<dbReference type="InterPro" id="IPR009040">
    <property type="entry name" value="Ferritin-like_diiron"/>
</dbReference>
<organism evidence="2 3">
    <name type="scientific">Brevinema andersonii</name>
    <dbReference type="NCBI Taxonomy" id="34097"/>
    <lineage>
        <taxon>Bacteria</taxon>
        <taxon>Pseudomonadati</taxon>
        <taxon>Spirochaetota</taxon>
        <taxon>Spirochaetia</taxon>
        <taxon>Brevinematales</taxon>
        <taxon>Brevinemataceae</taxon>
        <taxon>Brevinema</taxon>
    </lineage>
</organism>
<dbReference type="Proteomes" id="UP000240042">
    <property type="component" value="Unassembled WGS sequence"/>
</dbReference>
<evidence type="ECO:0000259" key="1">
    <source>
        <dbReference type="PROSITE" id="PS50905"/>
    </source>
</evidence>
<feature type="domain" description="Ferritin-like diiron" evidence="1">
    <location>
        <begin position="1"/>
        <end position="131"/>
    </location>
</feature>
<dbReference type="PROSITE" id="PS50905">
    <property type="entry name" value="FERRITIN_LIKE"/>
    <property type="match status" value="1"/>
</dbReference>
<dbReference type="RefSeq" id="WP_092318559.1">
    <property type="nucleotide sequence ID" value="NZ_FOKY01000002.1"/>
</dbReference>
<dbReference type="InterPro" id="IPR009078">
    <property type="entry name" value="Ferritin-like_SF"/>
</dbReference>
<accession>A0A1I1DRF4</accession>
<evidence type="ECO:0000313" key="2">
    <source>
        <dbReference type="EMBL" id="SFB75618.1"/>
    </source>
</evidence>
<name>A0A1I1DRF4_BREAD</name>
<reference evidence="3" key="1">
    <citation type="submission" date="2016-10" db="EMBL/GenBank/DDBJ databases">
        <authorList>
            <person name="Varghese N."/>
            <person name="Submissions S."/>
        </authorList>
    </citation>
    <scope>NUCLEOTIDE SEQUENCE [LARGE SCALE GENOMIC DNA]</scope>
    <source>
        <strain evidence="3">ATCC 43811</strain>
    </source>
</reference>
<sequence length="158" mass="18465">MKLKLMKDEVLQEMNAVHNFIKLAIACQKAGYLKAAQYYLAQAREDCEHSFLYARELDKYDELEEDMNIVDITKKYFEMEFTAIDRIAAIREEAKSENVHGICPFLTSLSRDHSEEAYRAKKLLQQVEILHNTEDMKSIEDLYEELMGNLPDYAEADQ</sequence>
<dbReference type="STRING" id="34097.SAMN02745150_00642"/>
<keyword evidence="3" id="KW-1185">Reference proteome</keyword>
<protein>
    <recommendedName>
        <fullName evidence="1">Ferritin-like diiron domain-containing protein</fullName>
    </recommendedName>
</protein>
<gene>
    <name evidence="2" type="ORF">SAMN02745150_00642</name>
</gene>
<proteinExistence type="predicted"/>
<evidence type="ECO:0000313" key="3">
    <source>
        <dbReference type="Proteomes" id="UP000240042"/>
    </source>
</evidence>